<dbReference type="OrthoDB" id="1915848at2759"/>
<dbReference type="Gramene" id="ONK77152">
    <property type="protein sequence ID" value="ONK77152"/>
    <property type="gene ID" value="A4U43_C02F3630"/>
</dbReference>
<keyword evidence="6" id="KW-1185">Reference proteome</keyword>
<dbReference type="GO" id="GO:0009639">
    <property type="term" value="P:response to red or far red light"/>
    <property type="evidence" value="ECO:0007669"/>
    <property type="project" value="InterPro"/>
</dbReference>
<evidence type="ECO:0000313" key="6">
    <source>
        <dbReference type="Proteomes" id="UP000243459"/>
    </source>
</evidence>
<accession>A0A5P1FGC3</accession>
<reference evidence="6" key="1">
    <citation type="journal article" date="2017" name="Nat. Commun.">
        <title>The asparagus genome sheds light on the origin and evolution of a young Y chromosome.</title>
        <authorList>
            <person name="Harkess A."/>
            <person name="Zhou J."/>
            <person name="Xu C."/>
            <person name="Bowers J.E."/>
            <person name="Van der Hulst R."/>
            <person name="Ayyampalayam S."/>
            <person name="Mercati F."/>
            <person name="Riccardi P."/>
            <person name="McKain M.R."/>
            <person name="Kakrana A."/>
            <person name="Tang H."/>
            <person name="Ray J."/>
            <person name="Groenendijk J."/>
            <person name="Arikit S."/>
            <person name="Mathioni S.M."/>
            <person name="Nakano M."/>
            <person name="Shan H."/>
            <person name="Telgmann-Rauber A."/>
            <person name="Kanno A."/>
            <person name="Yue Z."/>
            <person name="Chen H."/>
            <person name="Li W."/>
            <person name="Chen Y."/>
            <person name="Xu X."/>
            <person name="Zhang Y."/>
            <person name="Luo S."/>
            <person name="Chen H."/>
            <person name="Gao J."/>
            <person name="Mao Z."/>
            <person name="Pires J.C."/>
            <person name="Luo M."/>
            <person name="Kudrna D."/>
            <person name="Wing R.A."/>
            <person name="Meyers B.C."/>
            <person name="Yi K."/>
            <person name="Kong H."/>
            <person name="Lavrijsen P."/>
            <person name="Sunseri F."/>
            <person name="Falavigna A."/>
            <person name="Ye Y."/>
            <person name="Leebens-Mack J.H."/>
            <person name="Chen G."/>
        </authorList>
    </citation>
    <scope>NUCLEOTIDE SEQUENCE [LARGE SCALE GENOMIC DNA]</scope>
    <source>
        <strain evidence="6">cv. DH0086</strain>
    </source>
</reference>
<evidence type="ECO:0000256" key="2">
    <source>
        <dbReference type="SAM" id="MobiDB-lite"/>
    </source>
</evidence>
<dbReference type="EMBL" id="CM007382">
    <property type="protein sequence ID" value="ONK77152.1"/>
    <property type="molecule type" value="Genomic_DNA"/>
</dbReference>
<dbReference type="AlphaFoldDB" id="A0A5P1FGC3"/>
<dbReference type="InterPro" id="IPR006943">
    <property type="entry name" value="DUF641_pln"/>
</dbReference>
<evidence type="ECO:0000313" key="5">
    <source>
        <dbReference type="EMBL" id="ONK77152.1"/>
    </source>
</evidence>
<dbReference type="InterPro" id="IPR040225">
    <property type="entry name" value="GIL1-like"/>
</dbReference>
<dbReference type="Pfam" id="PF24994">
    <property type="entry name" value="GIL1_IRKI_C"/>
    <property type="match status" value="1"/>
</dbReference>
<dbReference type="Pfam" id="PF04859">
    <property type="entry name" value="DUF641"/>
    <property type="match status" value="1"/>
</dbReference>
<dbReference type="Proteomes" id="UP000243459">
    <property type="component" value="Chromosome 2"/>
</dbReference>
<gene>
    <name evidence="5" type="ORF">A4U43_C02F3630</name>
</gene>
<feature type="domain" description="GIL1/IRKI C-terminal" evidence="4">
    <location>
        <begin position="375"/>
        <end position="426"/>
    </location>
</feature>
<protein>
    <submittedName>
        <fullName evidence="5">Uncharacterized protein</fullName>
    </submittedName>
</protein>
<proteinExistence type="predicted"/>
<dbReference type="OMA" id="RMFHGFS"/>
<sequence>MDSISCKAPKSSSNISEFLIRFSKLCKRRSFAGFAVENPKPTNDSNTEGSEDSRDPKIYPQPFDDTLIKENLEGSEDTTMSKLFTAISALKSAYVQLQRAHIPYEPRKIQDADELIVSELDSISRLEEVFYNGEQRRKAKSLFSLCQEIREHEQLILELQSRNQAKESDVLQLRQVVEELDQNYAELEKEVKKKMPPKYDISLFNQEWTPSVFFDAFKLTSKAIHDFTKPLISLMKASGWNLDQAADSIENQAIYTERCHKKFAFEAYVSRVMFSRNRSEWFKLDHFDRVLRFSNPFDALIEDPDSNFGKFCRYKYVLLVKSKMESSLFGNLDQREFVLRGGHPRTPFYQAFVRMAIWVWALQVMAHSFIPKADVFYAKRGSRFEEEYMESVVDSATDRGEQKVEVGFTVMPGFKIGNNVIRCRVYPCKM</sequence>
<organism evidence="5 6">
    <name type="scientific">Asparagus officinalis</name>
    <name type="common">Garden asparagus</name>
    <dbReference type="NCBI Taxonomy" id="4686"/>
    <lineage>
        <taxon>Eukaryota</taxon>
        <taxon>Viridiplantae</taxon>
        <taxon>Streptophyta</taxon>
        <taxon>Embryophyta</taxon>
        <taxon>Tracheophyta</taxon>
        <taxon>Spermatophyta</taxon>
        <taxon>Magnoliopsida</taxon>
        <taxon>Liliopsida</taxon>
        <taxon>Asparagales</taxon>
        <taxon>Asparagaceae</taxon>
        <taxon>Asparagoideae</taxon>
        <taxon>Asparagus</taxon>
    </lineage>
</organism>
<evidence type="ECO:0000256" key="1">
    <source>
        <dbReference type="SAM" id="Coils"/>
    </source>
</evidence>
<evidence type="ECO:0000259" key="3">
    <source>
        <dbReference type="Pfam" id="PF04859"/>
    </source>
</evidence>
<feature type="domain" description="DUF641" evidence="3">
    <location>
        <begin position="76"/>
        <end position="189"/>
    </location>
</feature>
<dbReference type="InterPro" id="IPR056813">
    <property type="entry name" value="GIL1_IRKI_C"/>
</dbReference>
<name>A0A5P1FGC3_ASPOF</name>
<dbReference type="GO" id="GO:0009959">
    <property type="term" value="P:negative gravitropism"/>
    <property type="evidence" value="ECO:0007669"/>
    <property type="project" value="InterPro"/>
</dbReference>
<feature type="region of interest" description="Disordered" evidence="2">
    <location>
        <begin position="36"/>
        <end position="60"/>
    </location>
</feature>
<dbReference type="PANTHER" id="PTHR31161">
    <property type="entry name" value="PROTEIN GRAVITROPIC IN THE LIGHT 1"/>
    <property type="match status" value="1"/>
</dbReference>
<keyword evidence="1" id="KW-0175">Coiled coil</keyword>
<feature type="coiled-coil region" evidence="1">
    <location>
        <begin position="149"/>
        <end position="190"/>
    </location>
</feature>
<evidence type="ECO:0000259" key="4">
    <source>
        <dbReference type="Pfam" id="PF24994"/>
    </source>
</evidence>